<feature type="region of interest" description="Disordered" evidence="8">
    <location>
        <begin position="387"/>
        <end position="556"/>
    </location>
</feature>
<dbReference type="InterPro" id="IPR014014">
    <property type="entry name" value="RNA_helicase_DEAD_Q_motif"/>
</dbReference>
<dbReference type="InterPro" id="IPR000629">
    <property type="entry name" value="RNA-helicase_DEAD-box_CS"/>
</dbReference>
<dbReference type="KEGG" id="pcat:Pcatena_01230"/>
<keyword evidence="2 7" id="KW-0378">Hydrolase</keyword>
<proteinExistence type="inferred from homology"/>
<dbReference type="PANTHER" id="PTHR47959">
    <property type="entry name" value="ATP-DEPENDENT RNA HELICASE RHLE-RELATED"/>
    <property type="match status" value="1"/>
</dbReference>
<dbReference type="SMART" id="SM00490">
    <property type="entry name" value="HELICc"/>
    <property type="match status" value="1"/>
</dbReference>
<dbReference type="GO" id="GO:0005524">
    <property type="term" value="F:ATP binding"/>
    <property type="evidence" value="ECO:0007669"/>
    <property type="project" value="UniProtKB-KW"/>
</dbReference>
<evidence type="ECO:0008006" key="14">
    <source>
        <dbReference type="Google" id="ProtNLM"/>
    </source>
</evidence>
<feature type="short sequence motif" description="Q motif" evidence="6">
    <location>
        <begin position="13"/>
        <end position="41"/>
    </location>
</feature>
<dbReference type="Proteomes" id="UP000273154">
    <property type="component" value="Chromosome"/>
</dbReference>
<sequence>MTQSTNPGDGTTVAFSDLGLSEAVLKAVETLGYEQPTPVQAQAIPYVLEGRDLLAAAQTGTGKTAAFLLPTMSRLRHAERHRGPRMLIVTPTRELAQQIADVCATIEGRTHHRSYTVVGGVGYEPQKAALRRGLDILVATPGRLVDLIEQGEAHLDDVEVLVLDEADRMLDMGFLPAMRKIVGQTPSSRQTLLFSATLDEDAIGGIRDLVSDPAVVEIAHKGSVAETIDQFALPVSLEAKNALLPEVLKQEGPKRVIVFCRTKHRADACCRRLRRANISCAPIHGDRSQNQRERALRAFRDGSCDVLVATDVLARGIDVSDVRYVVNFDVPVDAEDYIHRIGRTGRAGEAGWALTFVTENDADELYAAEKLMGKVVPPFEPSYELELGDKPVELNPDRNPEDWRPLGKKARKKREEARKAASAAARKRALAKPRAEKSEKLAEHDKPAKTGGAKKDRPSKAAKSQRPGIAKLTRREVAELELETEGERRQRSRGGRRGGRRGGGQGRDGRPQQGGRANGQQTGRDQAADRRQRPAGGRGGQHRRVGDRAGRQRGIY</sequence>
<feature type="domain" description="Helicase ATP-binding" evidence="9">
    <location>
        <begin position="44"/>
        <end position="216"/>
    </location>
</feature>
<dbReference type="GO" id="GO:0003724">
    <property type="term" value="F:RNA helicase activity"/>
    <property type="evidence" value="ECO:0007669"/>
    <property type="project" value="InterPro"/>
</dbReference>
<feature type="compositionally biased region" description="Basic residues" evidence="8">
    <location>
        <begin position="490"/>
        <end position="500"/>
    </location>
</feature>
<dbReference type="PROSITE" id="PS51192">
    <property type="entry name" value="HELICASE_ATP_BIND_1"/>
    <property type="match status" value="1"/>
</dbReference>
<evidence type="ECO:0000256" key="3">
    <source>
        <dbReference type="ARBA" id="ARBA00022806"/>
    </source>
</evidence>
<gene>
    <name evidence="12" type="ORF">Pcatena_01230</name>
</gene>
<name>A0A3G9K097_9ACTN</name>
<dbReference type="CDD" id="cd18787">
    <property type="entry name" value="SF2_C_DEAD"/>
    <property type="match status" value="1"/>
</dbReference>
<feature type="domain" description="DEAD-box RNA helicase Q" evidence="11">
    <location>
        <begin position="13"/>
        <end position="41"/>
    </location>
</feature>
<evidence type="ECO:0000256" key="7">
    <source>
        <dbReference type="RuleBase" id="RU000492"/>
    </source>
</evidence>
<dbReference type="InterPro" id="IPR001650">
    <property type="entry name" value="Helicase_C-like"/>
</dbReference>
<dbReference type="InterPro" id="IPR044742">
    <property type="entry name" value="DEAD/DEAH_RhlB"/>
</dbReference>
<dbReference type="GeneID" id="88848265"/>
<dbReference type="OrthoDB" id="9805696at2"/>
<dbReference type="RefSeq" id="WP_126420708.1">
    <property type="nucleotide sequence ID" value="NZ_AP019367.1"/>
</dbReference>
<feature type="compositionally biased region" description="Basic and acidic residues" evidence="8">
    <location>
        <begin position="433"/>
        <end position="459"/>
    </location>
</feature>
<dbReference type="Pfam" id="PF00270">
    <property type="entry name" value="DEAD"/>
    <property type="match status" value="1"/>
</dbReference>
<organism evidence="12 13">
    <name type="scientific">Parolsenella catena</name>
    <dbReference type="NCBI Taxonomy" id="2003188"/>
    <lineage>
        <taxon>Bacteria</taxon>
        <taxon>Bacillati</taxon>
        <taxon>Actinomycetota</taxon>
        <taxon>Coriobacteriia</taxon>
        <taxon>Coriobacteriales</taxon>
        <taxon>Atopobiaceae</taxon>
        <taxon>Parolsenella</taxon>
    </lineage>
</organism>
<reference evidence="13" key="1">
    <citation type="submission" date="2018-11" db="EMBL/GenBank/DDBJ databases">
        <title>Comparative genomics of Parolsenella catena and Libanicoccus massiliensis: Reclassification of Libanicoccus massiliensis as Parolsenella massiliensis comb. nov.</title>
        <authorList>
            <person name="Sakamoto M."/>
            <person name="Ikeyama N."/>
            <person name="Murakami T."/>
            <person name="Mori H."/>
            <person name="Yuki M."/>
            <person name="Ohkuma M."/>
        </authorList>
    </citation>
    <scope>NUCLEOTIDE SEQUENCE [LARGE SCALE GENOMIC DNA]</scope>
    <source>
        <strain evidence="13">JCM 31932</strain>
    </source>
</reference>
<evidence type="ECO:0000256" key="8">
    <source>
        <dbReference type="SAM" id="MobiDB-lite"/>
    </source>
</evidence>
<evidence type="ECO:0000256" key="4">
    <source>
        <dbReference type="ARBA" id="ARBA00022840"/>
    </source>
</evidence>
<dbReference type="SUPFAM" id="SSF52540">
    <property type="entry name" value="P-loop containing nucleoside triphosphate hydrolases"/>
    <property type="match status" value="1"/>
</dbReference>
<keyword evidence="13" id="KW-1185">Reference proteome</keyword>
<dbReference type="SMART" id="SM00487">
    <property type="entry name" value="DEXDc"/>
    <property type="match status" value="1"/>
</dbReference>
<dbReference type="AlphaFoldDB" id="A0A3G9K097"/>
<feature type="compositionally biased region" description="Basic and acidic residues" evidence="8">
    <location>
        <begin position="387"/>
        <end position="405"/>
    </location>
</feature>
<dbReference type="InterPro" id="IPR011545">
    <property type="entry name" value="DEAD/DEAH_box_helicase_dom"/>
</dbReference>
<evidence type="ECO:0000256" key="2">
    <source>
        <dbReference type="ARBA" id="ARBA00022801"/>
    </source>
</evidence>
<dbReference type="EMBL" id="AP019367">
    <property type="protein sequence ID" value="BBH49536.1"/>
    <property type="molecule type" value="Genomic_DNA"/>
</dbReference>
<dbReference type="InterPro" id="IPR014001">
    <property type="entry name" value="Helicase_ATP-bd"/>
</dbReference>
<accession>A0A3G9K097</accession>
<evidence type="ECO:0000256" key="6">
    <source>
        <dbReference type="PROSITE-ProRule" id="PRU00552"/>
    </source>
</evidence>
<feature type="compositionally biased region" description="Low complexity" evidence="8">
    <location>
        <begin position="511"/>
        <end position="525"/>
    </location>
</feature>
<dbReference type="InterPro" id="IPR050079">
    <property type="entry name" value="DEAD_box_RNA_helicase"/>
</dbReference>
<dbReference type="Gene3D" id="3.40.50.300">
    <property type="entry name" value="P-loop containing nucleotide triphosphate hydrolases"/>
    <property type="match status" value="2"/>
</dbReference>
<evidence type="ECO:0000256" key="5">
    <source>
        <dbReference type="ARBA" id="ARBA00038437"/>
    </source>
</evidence>
<dbReference type="PROSITE" id="PS00039">
    <property type="entry name" value="DEAD_ATP_HELICASE"/>
    <property type="match status" value="1"/>
</dbReference>
<dbReference type="PANTHER" id="PTHR47959:SF13">
    <property type="entry name" value="ATP-DEPENDENT RNA HELICASE RHLE"/>
    <property type="match status" value="1"/>
</dbReference>
<dbReference type="PROSITE" id="PS51194">
    <property type="entry name" value="HELICASE_CTER"/>
    <property type="match status" value="1"/>
</dbReference>
<dbReference type="InterPro" id="IPR027417">
    <property type="entry name" value="P-loop_NTPase"/>
</dbReference>
<evidence type="ECO:0000313" key="13">
    <source>
        <dbReference type="Proteomes" id="UP000273154"/>
    </source>
</evidence>
<feature type="domain" description="Helicase C-terminal" evidence="10">
    <location>
        <begin position="227"/>
        <end position="387"/>
    </location>
</feature>
<dbReference type="Pfam" id="PF00271">
    <property type="entry name" value="Helicase_C"/>
    <property type="match status" value="1"/>
</dbReference>
<keyword evidence="3 7" id="KW-0347">Helicase</keyword>
<evidence type="ECO:0000313" key="12">
    <source>
        <dbReference type="EMBL" id="BBH49536.1"/>
    </source>
</evidence>
<keyword evidence="1 7" id="KW-0547">Nucleotide-binding</keyword>
<dbReference type="CDD" id="cd00268">
    <property type="entry name" value="DEADc"/>
    <property type="match status" value="1"/>
</dbReference>
<evidence type="ECO:0000259" key="10">
    <source>
        <dbReference type="PROSITE" id="PS51194"/>
    </source>
</evidence>
<comment type="similarity">
    <text evidence="5 7">Belongs to the DEAD box helicase family.</text>
</comment>
<dbReference type="GO" id="GO:0005829">
    <property type="term" value="C:cytosol"/>
    <property type="evidence" value="ECO:0007669"/>
    <property type="project" value="TreeGrafter"/>
</dbReference>
<dbReference type="GO" id="GO:0003676">
    <property type="term" value="F:nucleic acid binding"/>
    <property type="evidence" value="ECO:0007669"/>
    <property type="project" value="InterPro"/>
</dbReference>
<protein>
    <recommendedName>
        <fullName evidence="14">DEAD/DEAH box helicase</fullName>
    </recommendedName>
</protein>
<evidence type="ECO:0000256" key="1">
    <source>
        <dbReference type="ARBA" id="ARBA00022741"/>
    </source>
</evidence>
<dbReference type="GO" id="GO:0016787">
    <property type="term" value="F:hydrolase activity"/>
    <property type="evidence" value="ECO:0007669"/>
    <property type="project" value="UniProtKB-KW"/>
</dbReference>
<evidence type="ECO:0000259" key="9">
    <source>
        <dbReference type="PROSITE" id="PS51192"/>
    </source>
</evidence>
<dbReference type="PROSITE" id="PS51195">
    <property type="entry name" value="Q_MOTIF"/>
    <property type="match status" value="1"/>
</dbReference>
<evidence type="ECO:0000259" key="11">
    <source>
        <dbReference type="PROSITE" id="PS51195"/>
    </source>
</evidence>
<keyword evidence="4 7" id="KW-0067">ATP-binding</keyword>